<name>A0ABZ1RW88_9ACTN</name>
<organism evidence="1 2">
    <name type="scientific">Streptomyces goshikiensis</name>
    <dbReference type="NCBI Taxonomy" id="1942"/>
    <lineage>
        <taxon>Bacteria</taxon>
        <taxon>Bacillati</taxon>
        <taxon>Actinomycetota</taxon>
        <taxon>Actinomycetes</taxon>
        <taxon>Kitasatosporales</taxon>
        <taxon>Streptomycetaceae</taxon>
        <taxon>Streptomyces</taxon>
    </lineage>
</organism>
<dbReference type="InterPro" id="IPR011010">
    <property type="entry name" value="DNA_brk_join_enz"/>
</dbReference>
<accession>A0ABZ1RW88</accession>
<reference evidence="1" key="1">
    <citation type="submission" date="2022-10" db="EMBL/GenBank/DDBJ databases">
        <title>The complete genomes of actinobacterial strains from the NBC collection.</title>
        <authorList>
            <person name="Joergensen T.S."/>
            <person name="Alvarez Arevalo M."/>
            <person name="Sterndorff E.B."/>
            <person name="Faurdal D."/>
            <person name="Vuksanovic O."/>
            <person name="Mourched A.-S."/>
            <person name="Charusanti P."/>
            <person name="Shaw S."/>
            <person name="Blin K."/>
            <person name="Weber T."/>
        </authorList>
    </citation>
    <scope>NUCLEOTIDE SEQUENCE</scope>
    <source>
        <strain evidence="1">NBC_00283</strain>
        <plasmid evidence="1">unnamed1</plasmid>
    </source>
</reference>
<keyword evidence="1" id="KW-0614">Plasmid</keyword>
<evidence type="ECO:0000313" key="2">
    <source>
        <dbReference type="Proteomes" id="UP001432075"/>
    </source>
</evidence>
<keyword evidence="2" id="KW-1185">Reference proteome</keyword>
<evidence type="ECO:0000313" key="1">
    <source>
        <dbReference type="EMBL" id="WUO51157.1"/>
    </source>
</evidence>
<protein>
    <recommendedName>
        <fullName evidence="3">Recombinase XerD</fullName>
    </recommendedName>
</protein>
<geneLocation type="plasmid" evidence="1 2">
    <name>unnamed1</name>
</geneLocation>
<dbReference type="SUPFAM" id="SSF56349">
    <property type="entry name" value="DNA breaking-rejoining enzymes"/>
    <property type="match status" value="1"/>
</dbReference>
<dbReference type="EMBL" id="CP108058">
    <property type="protein sequence ID" value="WUO51157.1"/>
    <property type="molecule type" value="Genomic_DNA"/>
</dbReference>
<sequence length="443" mass="48535">MAVKVLIARTGGQRTCGPCDGHPDPYACPRCGVASSPITGDLCDRCAVDHHLDTLVHDLPPDPAAQLAPLRAAFMAAEHPRTVLTWLRTSASARLLHESAACGRLLTHADLDTVAGSGRGAAQSTDYLRGLLVAFGVLPPRDEHLAAIERHLARTLIRHPKYAVLLGPYVRWSVLPRARRRAARSASTRGRARWAYTRVNTAVALLEHLASLDLTLSESTQLEVDRWLAAGPSTRYEVRDFLVWTARRGHSDNLLVPHRSKTEPEGVDEDTHWDLLQQCLHDEDLPLDLRAAGSLLLLFGQHLTHIVALTPGHLGVQDGHQTIRLDSTPIRLPPPLSTLLTRLVDQQPRQGWSGNTPSTWLFPGSRPGTHRSASSLARALTGHGIPIRASRATALVQLAEEMPPAVLAPLLGLHVITALQWRRRAATDWTAYLQARQRALGDR</sequence>
<dbReference type="Proteomes" id="UP001432075">
    <property type="component" value="Plasmid unnamed1"/>
</dbReference>
<proteinExistence type="predicted"/>
<gene>
    <name evidence="1" type="ORF">OHU17_35355</name>
</gene>
<evidence type="ECO:0008006" key="3">
    <source>
        <dbReference type="Google" id="ProtNLM"/>
    </source>
</evidence>
<dbReference type="RefSeq" id="WP_328777604.1">
    <property type="nucleotide sequence ID" value="NZ_CP108058.1"/>
</dbReference>